<dbReference type="Proteomes" id="UP000265926">
    <property type="component" value="Unassembled WGS sequence"/>
</dbReference>
<proteinExistence type="predicted"/>
<evidence type="ECO:0000259" key="2">
    <source>
        <dbReference type="Pfam" id="PF14534"/>
    </source>
</evidence>
<evidence type="ECO:0000256" key="1">
    <source>
        <dbReference type="SAM" id="SignalP"/>
    </source>
</evidence>
<protein>
    <submittedName>
        <fullName evidence="3">Nuclear transport factor 2 family protein</fullName>
    </submittedName>
</protein>
<dbReference type="Gene3D" id="3.10.450.50">
    <property type="match status" value="1"/>
</dbReference>
<keyword evidence="4" id="KW-1185">Reference proteome</keyword>
<feature type="chain" id="PRO_5017303627" evidence="1">
    <location>
        <begin position="20"/>
        <end position="252"/>
    </location>
</feature>
<dbReference type="AlphaFoldDB" id="A0A399SWC5"/>
<organism evidence="3 4">
    <name type="scientific">Maribellus luteus</name>
    <dbReference type="NCBI Taxonomy" id="2305463"/>
    <lineage>
        <taxon>Bacteria</taxon>
        <taxon>Pseudomonadati</taxon>
        <taxon>Bacteroidota</taxon>
        <taxon>Bacteroidia</taxon>
        <taxon>Marinilabiliales</taxon>
        <taxon>Prolixibacteraceae</taxon>
        <taxon>Maribellus</taxon>
    </lineage>
</organism>
<dbReference type="InterPro" id="IPR027843">
    <property type="entry name" value="DUF4440"/>
</dbReference>
<sequence length="252" mass="28952">MRRLFFIAGIALFVLGCTAPDPEQEKAKVETAIQEFYAAAQKFDFEAIPTFCTTDFTAFEDGMFFNNINDFMDVFKSLEGATIDMKLNFVKTEVSGNMATSVVEFDAHFIKDPAKIHFTTYENYVLKKEDGKWLLHYFHSSHLPNPEDTDFATVHLLKIPEDLSIEKLQENIEKLNAAISSLGYWNCGYTLFNVEENSNDTYNYFIKGNWNNAESYKIIHDSEAFKSVAGTMPEVVKDYFKDQVYAKVEKMK</sequence>
<dbReference type="OrthoDB" id="1117587at2"/>
<feature type="signal peptide" evidence="1">
    <location>
        <begin position="1"/>
        <end position="19"/>
    </location>
</feature>
<dbReference type="EMBL" id="QWGR01000005">
    <property type="protein sequence ID" value="RIJ48370.1"/>
    <property type="molecule type" value="Genomic_DNA"/>
</dbReference>
<dbReference type="SUPFAM" id="SSF54427">
    <property type="entry name" value="NTF2-like"/>
    <property type="match status" value="1"/>
</dbReference>
<feature type="domain" description="DUF4440" evidence="2">
    <location>
        <begin position="31"/>
        <end position="135"/>
    </location>
</feature>
<evidence type="ECO:0000313" key="3">
    <source>
        <dbReference type="EMBL" id="RIJ48370.1"/>
    </source>
</evidence>
<dbReference type="PROSITE" id="PS51257">
    <property type="entry name" value="PROKAR_LIPOPROTEIN"/>
    <property type="match status" value="1"/>
</dbReference>
<dbReference type="InterPro" id="IPR032710">
    <property type="entry name" value="NTF2-like_dom_sf"/>
</dbReference>
<evidence type="ECO:0000313" key="4">
    <source>
        <dbReference type="Proteomes" id="UP000265926"/>
    </source>
</evidence>
<dbReference type="Pfam" id="PF14534">
    <property type="entry name" value="DUF4440"/>
    <property type="match status" value="1"/>
</dbReference>
<name>A0A399SWC5_9BACT</name>
<comment type="caution">
    <text evidence="3">The sequence shown here is derived from an EMBL/GenBank/DDBJ whole genome shotgun (WGS) entry which is preliminary data.</text>
</comment>
<gene>
    <name evidence="3" type="ORF">D1614_11635</name>
</gene>
<dbReference type="RefSeq" id="WP_119438102.1">
    <property type="nucleotide sequence ID" value="NZ_QWGR01000005.1"/>
</dbReference>
<keyword evidence="1" id="KW-0732">Signal</keyword>
<accession>A0A399SWC5</accession>
<reference evidence="3 4" key="1">
    <citation type="submission" date="2018-08" db="EMBL/GenBank/DDBJ databases">
        <title>Pallidiluteibacterium maritimus gen. nov., sp. nov., isolated from coastal sediment.</title>
        <authorList>
            <person name="Zhou L.Y."/>
        </authorList>
    </citation>
    <scope>NUCLEOTIDE SEQUENCE [LARGE SCALE GENOMIC DNA]</scope>
    <source>
        <strain evidence="3 4">XSD2</strain>
    </source>
</reference>